<proteinExistence type="predicted"/>
<organism evidence="3 4">
    <name type="scientific">Heterocephalus glaber</name>
    <name type="common">Naked mole rat</name>
    <dbReference type="NCBI Taxonomy" id="10181"/>
    <lineage>
        <taxon>Eukaryota</taxon>
        <taxon>Metazoa</taxon>
        <taxon>Chordata</taxon>
        <taxon>Craniata</taxon>
        <taxon>Vertebrata</taxon>
        <taxon>Euteleostomi</taxon>
        <taxon>Mammalia</taxon>
        <taxon>Eutheria</taxon>
        <taxon>Euarchontoglires</taxon>
        <taxon>Glires</taxon>
        <taxon>Rodentia</taxon>
        <taxon>Hystricomorpha</taxon>
        <taxon>Bathyergidae</taxon>
        <taxon>Heterocephalus</taxon>
    </lineage>
</organism>
<accession>A0AAX6QPJ0</accession>
<protein>
    <submittedName>
        <fullName evidence="4">Uncharacterized protein LOC101708336 isoform X1</fullName>
    </submittedName>
</protein>
<evidence type="ECO:0000313" key="4">
    <source>
        <dbReference type="RefSeq" id="XP_012924777.1"/>
    </source>
</evidence>
<dbReference type="InterPro" id="IPR028186">
    <property type="entry name" value="TMEM191B/C"/>
</dbReference>
<feature type="compositionally biased region" description="Gly residues" evidence="2">
    <location>
        <begin position="293"/>
        <end position="303"/>
    </location>
</feature>
<reference evidence="4" key="1">
    <citation type="submission" date="2025-08" db="UniProtKB">
        <authorList>
            <consortium name="RefSeq"/>
        </authorList>
    </citation>
    <scope>IDENTIFICATION</scope>
</reference>
<evidence type="ECO:0000256" key="2">
    <source>
        <dbReference type="SAM" id="MobiDB-lite"/>
    </source>
</evidence>
<dbReference type="PANTHER" id="PTHR38498">
    <property type="entry name" value="TRANSMEMBRANE PROTEIN 191B-RELATED"/>
    <property type="match status" value="1"/>
</dbReference>
<feature type="region of interest" description="Disordered" evidence="2">
    <location>
        <begin position="81"/>
        <end position="129"/>
    </location>
</feature>
<evidence type="ECO:0000256" key="1">
    <source>
        <dbReference type="SAM" id="Coils"/>
    </source>
</evidence>
<keyword evidence="3" id="KW-1185">Reference proteome</keyword>
<dbReference type="AlphaFoldDB" id="A0AAX6QPJ0"/>
<dbReference type="PANTHER" id="PTHR38498:SF1">
    <property type="entry name" value="TRANSMEMBRANE PROTEIN 191B-RELATED"/>
    <property type="match status" value="1"/>
</dbReference>
<keyword evidence="1" id="KW-0175">Coiled coil</keyword>
<dbReference type="GeneID" id="101708336"/>
<feature type="region of interest" description="Disordered" evidence="2">
    <location>
        <begin position="262"/>
        <end position="306"/>
    </location>
</feature>
<name>A0AAX6QPJ0_HETGA</name>
<dbReference type="RefSeq" id="XP_012924777.1">
    <property type="nucleotide sequence ID" value="XM_013069323.2"/>
</dbReference>
<feature type="coiled-coil region" evidence="1">
    <location>
        <begin position="200"/>
        <end position="230"/>
    </location>
</feature>
<evidence type="ECO:0000313" key="3">
    <source>
        <dbReference type="Proteomes" id="UP000694906"/>
    </source>
</evidence>
<gene>
    <name evidence="4" type="primary">LOC101708336</name>
</gene>
<feature type="coiled-coil region" evidence="1">
    <location>
        <begin position="46"/>
        <end position="80"/>
    </location>
</feature>
<dbReference type="Proteomes" id="UP000694906">
    <property type="component" value="Unplaced"/>
</dbReference>
<dbReference type="KEGG" id="hgl:101708336"/>
<sequence>MDKGRPLLPIATPAAVRVPAGCWGLGTALGAMAEAQEQWLPLQKDNRDGRLQKQELEELMRGLESESESLAGRLHELRERERRCAGGAAPRSGRADPPGPHLRPRPRDPGDLPRGSGKGGRCLARPGPGGFFFGSNPQPTLVFPGGHRGRRILSAPHPCVAPPSVSLCSLQRRRSQAAPSLPGEASEAVRERAERALRLLEAAERCKLGLKQSHRQLQEQQEELSSQDVQRTEEAWASFQEQSGVLHVLSISTPRARHLRWHCGPHPAIPRPAAAGAGSSPPPSPRSLPPGAAGEGDGGGGCTGRLAGQLGTVSELGLLGAAGRLSGRGDGPARCPPLQVGLVGSLMEEVARVDCVSAGRGGRAGAGTRILWGDLGCAAPAPPTQNGTWGPFLAGEAAVRRRGLGASQMSQEAAPEAAGPFLIPSRASLPRCPFIPLSVVAGCGRWARYRPWCWFRSSCWCCRCSTWCW</sequence>